<dbReference type="Pfam" id="PF00672">
    <property type="entry name" value="HAMP"/>
    <property type="match status" value="1"/>
</dbReference>
<evidence type="ECO:0000259" key="23">
    <source>
        <dbReference type="PROSITE" id="PS50109"/>
    </source>
</evidence>
<dbReference type="PROSITE" id="PS50109">
    <property type="entry name" value="HIS_KIN"/>
    <property type="match status" value="1"/>
</dbReference>
<dbReference type="InterPro" id="IPR003660">
    <property type="entry name" value="HAMP_dom"/>
</dbReference>
<dbReference type="RefSeq" id="WP_327613083.1">
    <property type="nucleotide sequence ID" value="NZ_JAYWTM010000020.1"/>
</dbReference>
<feature type="coiled-coil region" evidence="21">
    <location>
        <begin position="157"/>
        <end position="184"/>
    </location>
</feature>
<evidence type="ECO:0000256" key="4">
    <source>
        <dbReference type="ARBA" id="ARBA00004651"/>
    </source>
</evidence>
<comment type="cofactor">
    <cofactor evidence="2">
        <name>Mn(2+)</name>
        <dbReference type="ChEBI" id="CHEBI:29035"/>
    </cofactor>
</comment>
<dbReference type="InterPro" id="IPR036890">
    <property type="entry name" value="HATPase_C_sf"/>
</dbReference>
<evidence type="ECO:0000256" key="19">
    <source>
        <dbReference type="ARBA" id="ARBA00040454"/>
    </source>
</evidence>
<accession>A0ABU6JUQ4</accession>
<feature type="domain" description="HAMP" evidence="24">
    <location>
        <begin position="122"/>
        <end position="176"/>
    </location>
</feature>
<evidence type="ECO:0000256" key="22">
    <source>
        <dbReference type="SAM" id="Phobius"/>
    </source>
</evidence>
<evidence type="ECO:0000256" key="14">
    <source>
        <dbReference type="ARBA" id="ARBA00022912"/>
    </source>
</evidence>
<dbReference type="CDD" id="cd00075">
    <property type="entry name" value="HATPase"/>
    <property type="match status" value="1"/>
</dbReference>
<comment type="catalytic activity">
    <reaction evidence="1">
        <text>ATP + protein L-histidine = ADP + protein N-phospho-L-histidine.</text>
        <dbReference type="EC" id="2.7.13.3"/>
    </reaction>
</comment>
<evidence type="ECO:0000256" key="20">
    <source>
        <dbReference type="ARBA" id="ARBA00041776"/>
    </source>
</evidence>
<dbReference type="EMBL" id="JAYWTM010000020">
    <property type="protein sequence ID" value="MEC5344267.1"/>
    <property type="molecule type" value="Genomic_DNA"/>
</dbReference>
<keyword evidence="17" id="KW-0843">Virulence</keyword>
<keyword evidence="11" id="KW-0378">Hydrolase</keyword>
<evidence type="ECO:0000256" key="18">
    <source>
        <dbReference type="ARBA" id="ARBA00023211"/>
    </source>
</evidence>
<keyword evidence="13" id="KW-0460">Magnesium</keyword>
<feature type="transmembrane region" description="Helical" evidence="22">
    <location>
        <begin position="21"/>
        <end position="42"/>
    </location>
</feature>
<feature type="domain" description="Histidine kinase" evidence="23">
    <location>
        <begin position="184"/>
        <end position="396"/>
    </location>
</feature>
<evidence type="ECO:0000256" key="9">
    <source>
        <dbReference type="ARBA" id="ARBA00022741"/>
    </source>
</evidence>
<gene>
    <name evidence="25" type="ORF">VSX58_16870</name>
</gene>
<comment type="subcellular location">
    <subcellularLocation>
        <location evidence="4">Cell membrane</location>
        <topology evidence="4">Multi-pass membrane protein</topology>
    </subcellularLocation>
</comment>
<dbReference type="PANTHER" id="PTHR44936">
    <property type="entry name" value="SENSOR PROTEIN CREC"/>
    <property type="match status" value="1"/>
</dbReference>
<evidence type="ECO:0000256" key="13">
    <source>
        <dbReference type="ARBA" id="ARBA00022842"/>
    </source>
</evidence>
<dbReference type="SMART" id="SM00388">
    <property type="entry name" value="HisKA"/>
    <property type="match status" value="1"/>
</dbReference>
<dbReference type="EC" id="2.7.13.3" evidence="5"/>
<dbReference type="SUPFAM" id="SSF47384">
    <property type="entry name" value="Homodimeric domain of signal transducing histidine kinase"/>
    <property type="match status" value="1"/>
</dbReference>
<evidence type="ECO:0000256" key="12">
    <source>
        <dbReference type="ARBA" id="ARBA00022840"/>
    </source>
</evidence>
<evidence type="ECO:0000259" key="24">
    <source>
        <dbReference type="PROSITE" id="PS50885"/>
    </source>
</evidence>
<keyword evidence="22" id="KW-0812">Transmembrane</keyword>
<dbReference type="PROSITE" id="PS50885">
    <property type="entry name" value="HAMP"/>
    <property type="match status" value="1"/>
</dbReference>
<sequence length="396" mass="44017">MSANGMDDARRGSAEPLWRWISLRMIALALAAILAIGGGMWLRFCWWEAQMRAALPEPVRQELQRLEAQPAEHRQRLLQIYGEYMYGEYFTNEAVREDMLFFGVFVLLSIPPIVIGGVWVSLHLSRQLGAVASSADRIAQGDFTARAALVPRAPAALRSLTDDFNRMAERLERHERELRASSAAAAHELRTPLTAAKGRLQGLMDGVFAPTPQNFQLIMRQLDQLNRLIDDLYLLSLASARQLTLSPCEFALRPLLEERIAWAAPRLQALQMRADLDAAEDLYLRADRHRLGQTISILLDNAIRYAASGGWIALSARRQEEGVRIEVEDGGPGFAPEHLDRVCDRFWRAESSRSRHAGGSGLGLAVAAAICQAHAGRISVHNRDGGGARIVIYLPD</sequence>
<evidence type="ECO:0000256" key="5">
    <source>
        <dbReference type="ARBA" id="ARBA00012438"/>
    </source>
</evidence>
<dbReference type="InterPro" id="IPR004358">
    <property type="entry name" value="Sig_transdc_His_kin-like_C"/>
</dbReference>
<evidence type="ECO:0000313" key="25">
    <source>
        <dbReference type="EMBL" id="MEC5344267.1"/>
    </source>
</evidence>
<dbReference type="CDD" id="cd00082">
    <property type="entry name" value="HisKA"/>
    <property type="match status" value="1"/>
</dbReference>
<evidence type="ECO:0000256" key="11">
    <source>
        <dbReference type="ARBA" id="ARBA00022801"/>
    </source>
</evidence>
<dbReference type="Gene3D" id="3.30.565.10">
    <property type="entry name" value="Histidine kinase-like ATPase, C-terminal domain"/>
    <property type="match status" value="1"/>
</dbReference>
<keyword evidence="22" id="KW-0472">Membrane</keyword>
<dbReference type="InterPro" id="IPR050980">
    <property type="entry name" value="2C_sensor_his_kinase"/>
</dbReference>
<evidence type="ECO:0000256" key="2">
    <source>
        <dbReference type="ARBA" id="ARBA00001936"/>
    </source>
</evidence>
<dbReference type="InterPro" id="IPR005467">
    <property type="entry name" value="His_kinase_dom"/>
</dbReference>
<evidence type="ECO:0000256" key="17">
    <source>
        <dbReference type="ARBA" id="ARBA00023026"/>
    </source>
</evidence>
<evidence type="ECO:0000256" key="1">
    <source>
        <dbReference type="ARBA" id="ARBA00000085"/>
    </source>
</evidence>
<keyword evidence="22" id="KW-1133">Transmembrane helix</keyword>
<name>A0ABU6JUQ4_9GAMM</name>
<evidence type="ECO:0000256" key="10">
    <source>
        <dbReference type="ARBA" id="ARBA00022777"/>
    </source>
</evidence>
<dbReference type="Pfam" id="PF02518">
    <property type="entry name" value="HATPase_c"/>
    <property type="match status" value="1"/>
</dbReference>
<keyword evidence="6" id="KW-1003">Cell membrane</keyword>
<dbReference type="InterPro" id="IPR003594">
    <property type="entry name" value="HATPase_dom"/>
</dbReference>
<dbReference type="PRINTS" id="PR00344">
    <property type="entry name" value="BCTRLSENSOR"/>
</dbReference>
<evidence type="ECO:0000256" key="6">
    <source>
        <dbReference type="ARBA" id="ARBA00022475"/>
    </source>
</evidence>
<organism evidence="25 26">
    <name type="scientific">Brenneria populi</name>
    <dbReference type="NCBI Taxonomy" id="1505588"/>
    <lineage>
        <taxon>Bacteria</taxon>
        <taxon>Pseudomonadati</taxon>
        <taxon>Pseudomonadota</taxon>
        <taxon>Gammaproteobacteria</taxon>
        <taxon>Enterobacterales</taxon>
        <taxon>Pectobacteriaceae</taxon>
        <taxon>Brenneria</taxon>
    </lineage>
</organism>
<dbReference type="Gene3D" id="1.10.287.130">
    <property type="match status" value="1"/>
</dbReference>
<dbReference type="PANTHER" id="PTHR44936:SF9">
    <property type="entry name" value="SENSOR PROTEIN CREC"/>
    <property type="match status" value="1"/>
</dbReference>
<dbReference type="CDD" id="cd06225">
    <property type="entry name" value="HAMP"/>
    <property type="match status" value="1"/>
</dbReference>
<keyword evidence="26" id="KW-1185">Reference proteome</keyword>
<dbReference type="GO" id="GO:0005524">
    <property type="term" value="F:ATP binding"/>
    <property type="evidence" value="ECO:0007669"/>
    <property type="project" value="UniProtKB-KW"/>
</dbReference>
<evidence type="ECO:0000313" key="26">
    <source>
        <dbReference type="Proteomes" id="UP001309705"/>
    </source>
</evidence>
<keyword evidence="14" id="KW-0904">Protein phosphatase</keyword>
<evidence type="ECO:0000256" key="7">
    <source>
        <dbReference type="ARBA" id="ARBA00022553"/>
    </source>
</evidence>
<keyword evidence="10" id="KW-0418">Kinase</keyword>
<comment type="caution">
    <text evidence="25">The sequence shown here is derived from an EMBL/GenBank/DDBJ whole genome shotgun (WGS) entry which is preliminary data.</text>
</comment>
<reference evidence="25 26" key="1">
    <citation type="journal article" date="2017" name="Int. J. Syst. Evol. Microbiol.">
        <title>Brenneria populi subsp. brevivirga subsp. nov. isolated from symptomatic bark of Populus x euramericana canker, and description of Brenneria populi subsp. populi subsp. nov.</title>
        <authorList>
            <person name="Zheng M.H."/>
            <person name="Piao C.G."/>
            <person name="Xue H."/>
            <person name="Guo M.W."/>
            <person name="Li Y."/>
        </authorList>
    </citation>
    <scope>NUCLEOTIDE SEQUENCE [LARGE SCALE GENOMIC DNA]</scope>
    <source>
        <strain evidence="25 26">D9-5</strain>
    </source>
</reference>
<keyword evidence="9" id="KW-0547">Nucleotide-binding</keyword>
<feature type="transmembrane region" description="Helical" evidence="22">
    <location>
        <begin position="99"/>
        <end position="120"/>
    </location>
</feature>
<evidence type="ECO:0000256" key="16">
    <source>
        <dbReference type="ARBA" id="ARBA00023016"/>
    </source>
</evidence>
<evidence type="ECO:0000256" key="3">
    <source>
        <dbReference type="ARBA" id="ARBA00001946"/>
    </source>
</evidence>
<keyword evidence="18" id="KW-0464">Manganese</keyword>
<keyword evidence="8" id="KW-0808">Transferase</keyword>
<proteinExistence type="predicted"/>
<keyword evidence="15" id="KW-0902">Two-component regulatory system</keyword>
<dbReference type="SMART" id="SM00387">
    <property type="entry name" value="HATPase_c"/>
    <property type="match status" value="1"/>
</dbReference>
<keyword evidence="7" id="KW-0597">Phosphoprotein</keyword>
<dbReference type="Proteomes" id="UP001309705">
    <property type="component" value="Unassembled WGS sequence"/>
</dbReference>
<dbReference type="InterPro" id="IPR036097">
    <property type="entry name" value="HisK_dim/P_sf"/>
</dbReference>
<comment type="cofactor">
    <cofactor evidence="3">
        <name>Mg(2+)</name>
        <dbReference type="ChEBI" id="CHEBI:18420"/>
    </cofactor>
</comment>
<keyword evidence="21" id="KW-0175">Coiled coil</keyword>
<dbReference type="Gene3D" id="6.10.340.10">
    <property type="match status" value="1"/>
</dbReference>
<evidence type="ECO:0000256" key="15">
    <source>
        <dbReference type="ARBA" id="ARBA00023012"/>
    </source>
</evidence>
<evidence type="ECO:0000256" key="8">
    <source>
        <dbReference type="ARBA" id="ARBA00022679"/>
    </source>
</evidence>
<protein>
    <recommendedName>
        <fullName evidence="19">Signal transduction histidine-protein kinase/phosphatase MprB</fullName>
        <ecNumber evidence="5">2.7.13.3</ecNumber>
    </recommendedName>
    <alternativeName>
        <fullName evidence="20">Mycobacterial persistence regulator B</fullName>
    </alternativeName>
</protein>
<dbReference type="SMART" id="SM00304">
    <property type="entry name" value="HAMP"/>
    <property type="match status" value="1"/>
</dbReference>
<dbReference type="InterPro" id="IPR003661">
    <property type="entry name" value="HisK_dim/P_dom"/>
</dbReference>
<keyword evidence="16" id="KW-0346">Stress response</keyword>
<keyword evidence="12 25" id="KW-0067">ATP-binding</keyword>
<dbReference type="Pfam" id="PF00512">
    <property type="entry name" value="HisKA"/>
    <property type="match status" value="1"/>
</dbReference>
<dbReference type="SUPFAM" id="SSF55874">
    <property type="entry name" value="ATPase domain of HSP90 chaperone/DNA topoisomerase II/histidine kinase"/>
    <property type="match status" value="1"/>
</dbReference>
<evidence type="ECO:0000256" key="21">
    <source>
        <dbReference type="SAM" id="Coils"/>
    </source>
</evidence>